<protein>
    <recommendedName>
        <fullName evidence="3 6">Peptide chain release factor 2</fullName>
        <shortName evidence="6">RF-2</shortName>
    </recommendedName>
</protein>
<evidence type="ECO:0000256" key="1">
    <source>
        <dbReference type="ARBA" id="ARBA00002613"/>
    </source>
</evidence>
<accession>A0A9D1MIG2</accession>
<dbReference type="Gene3D" id="3.30.70.1660">
    <property type="match status" value="1"/>
</dbReference>
<dbReference type="SMART" id="SM00937">
    <property type="entry name" value="PCRF"/>
    <property type="match status" value="1"/>
</dbReference>
<reference evidence="8" key="1">
    <citation type="submission" date="2020-10" db="EMBL/GenBank/DDBJ databases">
        <authorList>
            <person name="Gilroy R."/>
        </authorList>
    </citation>
    <scope>NUCLEOTIDE SEQUENCE</scope>
    <source>
        <strain evidence="8">CHK195-12923</strain>
    </source>
</reference>
<keyword evidence="4 6" id="KW-0488">Methylation</keyword>
<dbReference type="EMBL" id="DVNE01000002">
    <property type="protein sequence ID" value="HIU61060.1"/>
    <property type="molecule type" value="Genomic_DNA"/>
</dbReference>
<evidence type="ECO:0000256" key="5">
    <source>
        <dbReference type="ARBA" id="ARBA00022917"/>
    </source>
</evidence>
<comment type="function">
    <text evidence="1 6">Peptide chain release factor 2 directs the termination of translation in response to the peptide chain termination codons UGA and UAA.</text>
</comment>
<evidence type="ECO:0000313" key="9">
    <source>
        <dbReference type="Proteomes" id="UP000824110"/>
    </source>
</evidence>
<dbReference type="FunFam" id="3.30.160.20:FF:000010">
    <property type="entry name" value="Peptide chain release factor 2"/>
    <property type="match status" value="1"/>
</dbReference>
<feature type="domain" description="Peptide chain release factor" evidence="7">
    <location>
        <begin position="85"/>
        <end position="195"/>
    </location>
</feature>
<evidence type="ECO:0000256" key="6">
    <source>
        <dbReference type="HAMAP-Rule" id="MF_00094"/>
    </source>
</evidence>
<dbReference type="GO" id="GO:0016149">
    <property type="term" value="F:translation release factor activity, codon specific"/>
    <property type="evidence" value="ECO:0007669"/>
    <property type="project" value="UniProtKB-UniRule"/>
</dbReference>
<sequence length="366" mass="41431">MFKADDYRLKLKALAETLAEAKYALDIDNIGEKLKELKAEQEKPEVWNDLEKSKHIGREISVIEGKIASYKKGEAALNDAQAFVDLIEEADDESLIPELENMIKSTETDIEDMRIKALLKGKYDANNAILSLHAGAGGTEACDWTQMLYRMYLRYCEKSGFKVTELDREDGDEAGIKSVSFKVEGENAYGFLKAEKGVHRLVRISPFDSNKRRHTSFASLEVMPEVDDEGEVEIRDEDIRIDVYRSSGAGGQKVNKTETAIRITHFPTGIVVTCQNERSQLQNKAMAFQYLRAKLLERQIAEREAADAEIKGEIKKIEWGSQIRSYVFCPYTLVKDHRTGYEMTDIQAVMDGDIQGFIIDYLKKAG</sequence>
<dbReference type="Gene3D" id="1.20.58.410">
    <property type="entry name" value="Release factor"/>
    <property type="match status" value="1"/>
</dbReference>
<proteinExistence type="inferred from homology"/>
<dbReference type="Gene3D" id="3.30.160.20">
    <property type="match status" value="1"/>
</dbReference>
<evidence type="ECO:0000256" key="2">
    <source>
        <dbReference type="ARBA" id="ARBA00010835"/>
    </source>
</evidence>
<comment type="subcellular location">
    <subcellularLocation>
        <location evidence="6">Cytoplasm</location>
    </subcellularLocation>
</comment>
<comment type="similarity">
    <text evidence="2 6">Belongs to the prokaryotic/mitochondrial release factor family.</text>
</comment>
<dbReference type="NCBIfam" id="TIGR00020">
    <property type="entry name" value="prfB"/>
    <property type="match status" value="1"/>
</dbReference>
<dbReference type="Pfam" id="PF00472">
    <property type="entry name" value="RF-1"/>
    <property type="match status" value="1"/>
</dbReference>
<keyword evidence="6" id="KW-0963">Cytoplasm</keyword>
<reference evidence="8" key="2">
    <citation type="journal article" date="2021" name="PeerJ">
        <title>Extensive microbial diversity within the chicken gut microbiome revealed by metagenomics and culture.</title>
        <authorList>
            <person name="Gilroy R."/>
            <person name="Ravi A."/>
            <person name="Getino M."/>
            <person name="Pursley I."/>
            <person name="Horton D.L."/>
            <person name="Alikhan N.F."/>
            <person name="Baker D."/>
            <person name="Gharbi K."/>
            <person name="Hall N."/>
            <person name="Watson M."/>
            <person name="Adriaenssens E.M."/>
            <person name="Foster-Nyarko E."/>
            <person name="Jarju S."/>
            <person name="Secka A."/>
            <person name="Antonio M."/>
            <person name="Oren A."/>
            <person name="Chaudhuri R.R."/>
            <person name="La Ragione R."/>
            <person name="Hildebrand F."/>
            <person name="Pallen M.J."/>
        </authorList>
    </citation>
    <scope>NUCLEOTIDE SEQUENCE</scope>
    <source>
        <strain evidence="8">CHK195-12923</strain>
    </source>
</reference>
<comment type="caution">
    <text evidence="8">The sequence shown here is derived from an EMBL/GenBank/DDBJ whole genome shotgun (WGS) entry which is preliminary data.</text>
</comment>
<dbReference type="GO" id="GO:0005737">
    <property type="term" value="C:cytoplasm"/>
    <property type="evidence" value="ECO:0007669"/>
    <property type="project" value="UniProtKB-SubCell"/>
</dbReference>
<comment type="PTM">
    <text evidence="6">Methylated by PrmC. Methylation increases the termination efficiency of RF2.</text>
</comment>
<evidence type="ECO:0000259" key="7">
    <source>
        <dbReference type="SMART" id="SM00937"/>
    </source>
</evidence>
<dbReference type="AlphaFoldDB" id="A0A9D1MIG2"/>
<gene>
    <name evidence="6 8" type="primary">prfB</name>
    <name evidence="8" type="ORF">IAB69_00195</name>
</gene>
<dbReference type="PANTHER" id="PTHR43116">
    <property type="entry name" value="PEPTIDE CHAIN RELEASE FACTOR 2"/>
    <property type="match status" value="1"/>
</dbReference>
<dbReference type="Proteomes" id="UP000824110">
    <property type="component" value="Unassembled WGS sequence"/>
</dbReference>
<dbReference type="PANTHER" id="PTHR43116:SF3">
    <property type="entry name" value="CLASS I PEPTIDE CHAIN RELEASE FACTOR"/>
    <property type="match status" value="1"/>
</dbReference>
<dbReference type="InterPro" id="IPR000352">
    <property type="entry name" value="Pep_chain_release_fac_I"/>
</dbReference>
<keyword evidence="5 6" id="KW-0648">Protein biosynthesis</keyword>
<dbReference type="SUPFAM" id="SSF75620">
    <property type="entry name" value="Release factor"/>
    <property type="match status" value="1"/>
</dbReference>
<evidence type="ECO:0000313" key="8">
    <source>
        <dbReference type="EMBL" id="HIU61060.1"/>
    </source>
</evidence>
<dbReference type="HAMAP" id="MF_00094">
    <property type="entry name" value="Rel_fac_2"/>
    <property type="match status" value="1"/>
</dbReference>
<feature type="modified residue" description="N5-methylglutamine" evidence="6">
    <location>
        <position position="252"/>
    </location>
</feature>
<name>A0A9D1MIG2_9FIRM</name>
<dbReference type="Pfam" id="PF03462">
    <property type="entry name" value="PCRF"/>
    <property type="match status" value="1"/>
</dbReference>
<dbReference type="InterPro" id="IPR005139">
    <property type="entry name" value="PCRF"/>
</dbReference>
<evidence type="ECO:0000256" key="3">
    <source>
        <dbReference type="ARBA" id="ARBA00019192"/>
    </source>
</evidence>
<organism evidence="8 9">
    <name type="scientific">Candidatus Coproplasma excrementigallinarum</name>
    <dbReference type="NCBI Taxonomy" id="2840747"/>
    <lineage>
        <taxon>Bacteria</taxon>
        <taxon>Bacillati</taxon>
        <taxon>Bacillota</taxon>
        <taxon>Clostridia</taxon>
        <taxon>Eubacteriales</taxon>
        <taxon>Candidatus Coproplasma</taxon>
    </lineage>
</organism>
<dbReference type="InterPro" id="IPR004374">
    <property type="entry name" value="PrfB"/>
</dbReference>
<evidence type="ECO:0000256" key="4">
    <source>
        <dbReference type="ARBA" id="ARBA00022481"/>
    </source>
</evidence>
<dbReference type="InterPro" id="IPR045853">
    <property type="entry name" value="Pep_chain_release_fac_I_sf"/>
</dbReference>